<accession>A0ABS3CY36</accession>
<keyword evidence="3" id="KW-1185">Reference proteome</keyword>
<evidence type="ECO:0000256" key="1">
    <source>
        <dbReference type="SAM" id="Phobius"/>
    </source>
</evidence>
<feature type="transmembrane region" description="Helical" evidence="1">
    <location>
        <begin position="85"/>
        <end position="107"/>
    </location>
</feature>
<evidence type="ECO:0000313" key="3">
    <source>
        <dbReference type="Proteomes" id="UP000663992"/>
    </source>
</evidence>
<reference evidence="2 3" key="1">
    <citation type="submission" date="2021-03" db="EMBL/GenBank/DDBJ databases">
        <title>novel species isolated from a fishpond in China.</title>
        <authorList>
            <person name="Lu H."/>
            <person name="Cai Z."/>
        </authorList>
    </citation>
    <scope>NUCLEOTIDE SEQUENCE [LARGE SCALE GENOMIC DNA]</scope>
    <source>
        <strain evidence="2 3">Y57</strain>
    </source>
</reference>
<protein>
    <submittedName>
        <fullName evidence="2">DUF2878 domain-containing protein</fullName>
    </submittedName>
</protein>
<feature type="transmembrane region" description="Helical" evidence="1">
    <location>
        <begin position="113"/>
        <end position="132"/>
    </location>
</feature>
<keyword evidence="1" id="KW-0812">Transmembrane</keyword>
<dbReference type="Pfam" id="PF11086">
    <property type="entry name" value="DUF2878"/>
    <property type="match status" value="1"/>
</dbReference>
<dbReference type="EMBL" id="JAFKCS010000028">
    <property type="protein sequence ID" value="MBN7822037.1"/>
    <property type="molecule type" value="Genomic_DNA"/>
</dbReference>
<keyword evidence="1" id="KW-0472">Membrane</keyword>
<dbReference type="InterPro" id="IPR021306">
    <property type="entry name" value="DUF2878"/>
</dbReference>
<name>A0ABS3CY36_9ALTE</name>
<feature type="transmembrane region" description="Helical" evidence="1">
    <location>
        <begin position="144"/>
        <end position="167"/>
    </location>
</feature>
<evidence type="ECO:0000313" key="2">
    <source>
        <dbReference type="EMBL" id="MBN7822037.1"/>
    </source>
</evidence>
<sequence>MRYRAANSTRQTLQNLLWFQVCWFTAVLGQNDWVWLLMLLLIAHLLSQSPKMGDWPVLISCAAIGISTDILLTKLAFFEFSPSPVLAIPVWLMGLWLAFAGTLSYGLRWLQPHTFLASMLGAVFGPLSYYAGMQLGAVQFEHRLFFTMLVLALVWALLMPLFCYIASHFQEVKDETN</sequence>
<dbReference type="Proteomes" id="UP000663992">
    <property type="component" value="Unassembled WGS sequence"/>
</dbReference>
<keyword evidence="1" id="KW-1133">Transmembrane helix</keyword>
<organism evidence="2 3">
    <name type="scientific">Bowmanella yangjiangensis</name>
    <dbReference type="NCBI Taxonomy" id="2811230"/>
    <lineage>
        <taxon>Bacteria</taxon>
        <taxon>Pseudomonadati</taxon>
        <taxon>Pseudomonadota</taxon>
        <taxon>Gammaproteobacteria</taxon>
        <taxon>Alteromonadales</taxon>
        <taxon>Alteromonadaceae</taxon>
        <taxon>Bowmanella</taxon>
    </lineage>
</organism>
<dbReference type="RefSeq" id="WP_206595992.1">
    <property type="nucleotide sequence ID" value="NZ_JAFKCS010000028.1"/>
</dbReference>
<gene>
    <name evidence="2" type="ORF">J0A65_19375</name>
</gene>
<feature type="transmembrane region" description="Helical" evidence="1">
    <location>
        <begin position="21"/>
        <end position="43"/>
    </location>
</feature>
<proteinExistence type="predicted"/>
<comment type="caution">
    <text evidence="2">The sequence shown here is derived from an EMBL/GenBank/DDBJ whole genome shotgun (WGS) entry which is preliminary data.</text>
</comment>